<proteinExistence type="inferred from homology"/>
<dbReference type="InterPro" id="IPR014729">
    <property type="entry name" value="Rossmann-like_a/b/a_fold"/>
</dbReference>
<dbReference type="CDD" id="cd00293">
    <property type="entry name" value="USP-like"/>
    <property type="match status" value="1"/>
</dbReference>
<reference evidence="4 5" key="1">
    <citation type="submission" date="2013-02" db="EMBL/GenBank/DDBJ databases">
        <title>The Genome Sequence of Acinetobacter beijerinckii CIP 110307.</title>
        <authorList>
            <consortium name="The Broad Institute Genome Sequencing Platform"/>
            <consortium name="The Broad Institute Genome Sequencing Center for Infectious Disease"/>
            <person name="Cerqueira G."/>
            <person name="Feldgarden M."/>
            <person name="Courvalin P."/>
            <person name="Perichon B."/>
            <person name="Grillot-Courvalin C."/>
            <person name="Clermont D."/>
            <person name="Rocha E."/>
            <person name="Yoon E.-J."/>
            <person name="Nemec A."/>
            <person name="Walker B."/>
            <person name="Young S.K."/>
            <person name="Zeng Q."/>
            <person name="Gargeya S."/>
            <person name="Fitzgerald M."/>
            <person name="Haas B."/>
            <person name="Abouelleil A."/>
            <person name="Alvarado L."/>
            <person name="Arachchi H.M."/>
            <person name="Berlin A.M."/>
            <person name="Chapman S.B."/>
            <person name="Dewar J."/>
            <person name="Goldberg J."/>
            <person name="Griggs A."/>
            <person name="Gujja S."/>
            <person name="Hansen M."/>
            <person name="Howarth C."/>
            <person name="Imamovic A."/>
            <person name="Larimer J."/>
            <person name="McCowan C."/>
            <person name="Murphy C."/>
            <person name="Neiman D."/>
            <person name="Pearson M."/>
            <person name="Priest M."/>
            <person name="Roberts A."/>
            <person name="Saif S."/>
            <person name="Shea T."/>
            <person name="Sisk P."/>
            <person name="Sykes S."/>
            <person name="Wortman J."/>
            <person name="Nusbaum C."/>
            <person name="Birren B."/>
        </authorList>
    </citation>
    <scope>NUCLEOTIDE SEQUENCE [LARGE SCALE GENOMIC DNA]</scope>
    <source>
        <strain evidence="4 5">CIP 110307</strain>
    </source>
</reference>
<dbReference type="InterPro" id="IPR006016">
    <property type="entry name" value="UspA"/>
</dbReference>
<dbReference type="HOGENOM" id="CLU_049301_11_0_6"/>
<dbReference type="PANTHER" id="PTHR46268:SF6">
    <property type="entry name" value="UNIVERSAL STRESS PROTEIN UP12"/>
    <property type="match status" value="1"/>
</dbReference>
<dbReference type="PANTHER" id="PTHR46268">
    <property type="entry name" value="STRESS RESPONSE PROTEIN NHAX"/>
    <property type="match status" value="1"/>
</dbReference>
<dbReference type="eggNOG" id="COG0589">
    <property type="taxonomic scope" value="Bacteria"/>
</dbReference>
<dbReference type="GO" id="GO:0005737">
    <property type="term" value="C:cytoplasm"/>
    <property type="evidence" value="ECO:0007669"/>
    <property type="project" value="UniProtKB-SubCell"/>
</dbReference>
<protein>
    <recommendedName>
        <fullName evidence="2">Universal stress protein</fullName>
    </recommendedName>
</protein>
<dbReference type="PRINTS" id="PR01438">
    <property type="entry name" value="UNVRSLSTRESS"/>
</dbReference>
<comment type="subcellular location">
    <subcellularLocation>
        <location evidence="2">Cytoplasm</location>
    </subcellularLocation>
</comment>
<gene>
    <name evidence="4" type="ORF">F933_03311</name>
</gene>
<dbReference type="RefSeq" id="WP_005063023.1">
    <property type="nucleotide sequence ID" value="NZ_KB849766.1"/>
</dbReference>
<dbReference type="Pfam" id="PF00582">
    <property type="entry name" value="Usp"/>
    <property type="match status" value="1"/>
</dbReference>
<evidence type="ECO:0000256" key="1">
    <source>
        <dbReference type="ARBA" id="ARBA00008791"/>
    </source>
</evidence>
<dbReference type="PATRIC" id="fig|1217648.3.peg.3224"/>
<keyword evidence="5" id="KW-1185">Reference proteome</keyword>
<name>N9DZC9_9GAMM</name>
<feature type="domain" description="UspA" evidence="3">
    <location>
        <begin position="3"/>
        <end position="145"/>
    </location>
</feature>
<comment type="similarity">
    <text evidence="1 2">Belongs to the universal stress protein A family.</text>
</comment>
<dbReference type="Gene3D" id="3.40.50.620">
    <property type="entry name" value="HUPs"/>
    <property type="match status" value="1"/>
</dbReference>
<organism evidence="4 5">
    <name type="scientific">Acinetobacter beijerinckii CIP 110307</name>
    <dbReference type="NCBI Taxonomy" id="1217648"/>
    <lineage>
        <taxon>Bacteria</taxon>
        <taxon>Pseudomonadati</taxon>
        <taxon>Pseudomonadota</taxon>
        <taxon>Gammaproteobacteria</taxon>
        <taxon>Moraxellales</taxon>
        <taxon>Moraxellaceae</taxon>
        <taxon>Acinetobacter</taxon>
    </lineage>
</organism>
<comment type="caution">
    <text evidence="4">The sequence shown here is derived from an EMBL/GenBank/DDBJ whole genome shotgun (WGS) entry which is preliminary data.</text>
</comment>
<sequence length="145" mass="15880">MAYQKILVAIDDSEISVNVIQQAAQLAKALNSEITVVEVMTLDPYLSEAYLRMGQSNELIERVRSYVQENLTKAEKKFEELGLTVATQVLEGFSIHDEIIGAAQNLGADLIIMGSHGRTGIKKFILGSVAQKVLGESHIPVLVVR</sequence>
<keyword evidence="2" id="KW-0963">Cytoplasm</keyword>
<evidence type="ECO:0000259" key="3">
    <source>
        <dbReference type="Pfam" id="PF00582"/>
    </source>
</evidence>
<dbReference type="PIRSF" id="PIRSF006276">
    <property type="entry name" value="UspA"/>
    <property type="match status" value="1"/>
</dbReference>
<evidence type="ECO:0000313" key="5">
    <source>
        <dbReference type="Proteomes" id="UP000017670"/>
    </source>
</evidence>
<dbReference type="GeneID" id="29857678"/>
<evidence type="ECO:0000256" key="2">
    <source>
        <dbReference type="PIRNR" id="PIRNR006276"/>
    </source>
</evidence>
<evidence type="ECO:0000313" key="4">
    <source>
        <dbReference type="EMBL" id="ENW03277.1"/>
    </source>
</evidence>
<dbReference type="InterPro" id="IPR006015">
    <property type="entry name" value="Universal_stress_UspA"/>
</dbReference>
<accession>N9DZC9</accession>
<dbReference type="EMBL" id="APQL01000012">
    <property type="protein sequence ID" value="ENW03277.1"/>
    <property type="molecule type" value="Genomic_DNA"/>
</dbReference>
<dbReference type="Proteomes" id="UP000017670">
    <property type="component" value="Unassembled WGS sequence"/>
</dbReference>
<dbReference type="AlphaFoldDB" id="N9DZC9"/>
<dbReference type="SUPFAM" id="SSF52402">
    <property type="entry name" value="Adenine nucleotide alpha hydrolases-like"/>
    <property type="match status" value="1"/>
</dbReference>